<evidence type="ECO:0000256" key="8">
    <source>
        <dbReference type="PIRNR" id="PIRNR001084"/>
    </source>
</evidence>
<evidence type="ECO:0000256" key="6">
    <source>
        <dbReference type="ARBA" id="ARBA00022833"/>
    </source>
</evidence>
<dbReference type="InterPro" id="IPR013738">
    <property type="entry name" value="Beta_galactosidase_Trimer"/>
</dbReference>
<dbReference type="CDD" id="cd03143">
    <property type="entry name" value="A4_beta-galactosidase_middle_domain"/>
    <property type="match status" value="1"/>
</dbReference>
<feature type="domain" description="Glycoside hydrolase family 42 N-terminal" evidence="9">
    <location>
        <begin position="8"/>
        <end position="393"/>
    </location>
</feature>
<accession>A0ABT1CW85</accession>
<dbReference type="PANTHER" id="PTHR36447:SF2">
    <property type="entry name" value="BETA-GALACTOSIDASE YESZ"/>
    <property type="match status" value="1"/>
</dbReference>
<protein>
    <recommendedName>
        <fullName evidence="3 8">Beta-galactosidase</fullName>
        <shortName evidence="8">Beta-gal</shortName>
        <ecNumber evidence="3 8">3.2.1.23</ecNumber>
    </recommendedName>
</protein>
<organism evidence="11 12">
    <name type="scientific">Hoeflea alexandrii</name>
    <dbReference type="NCBI Taxonomy" id="288436"/>
    <lineage>
        <taxon>Bacteria</taxon>
        <taxon>Pseudomonadati</taxon>
        <taxon>Pseudomonadota</taxon>
        <taxon>Alphaproteobacteria</taxon>
        <taxon>Hyphomicrobiales</taxon>
        <taxon>Rhizobiaceae</taxon>
        <taxon>Hoeflea</taxon>
    </lineage>
</organism>
<keyword evidence="4" id="KW-0479">Metal-binding</keyword>
<comment type="similarity">
    <text evidence="2 8">Belongs to the glycosyl hydrolase 42 family.</text>
</comment>
<evidence type="ECO:0000256" key="4">
    <source>
        <dbReference type="ARBA" id="ARBA00022723"/>
    </source>
</evidence>
<dbReference type="Pfam" id="PF02449">
    <property type="entry name" value="Glyco_hydro_42"/>
    <property type="match status" value="1"/>
</dbReference>
<dbReference type="Gene3D" id="3.20.20.80">
    <property type="entry name" value="Glycosidases"/>
    <property type="match status" value="1"/>
</dbReference>
<dbReference type="InterPro" id="IPR029062">
    <property type="entry name" value="Class_I_gatase-like"/>
</dbReference>
<proteinExistence type="inferred from homology"/>
<dbReference type="SUPFAM" id="SSF52317">
    <property type="entry name" value="Class I glutamine amidotransferase-like"/>
    <property type="match status" value="1"/>
</dbReference>
<dbReference type="PANTHER" id="PTHR36447">
    <property type="entry name" value="BETA-GALACTOSIDASE GANA"/>
    <property type="match status" value="1"/>
</dbReference>
<evidence type="ECO:0000313" key="11">
    <source>
        <dbReference type="EMBL" id="MCO6410460.1"/>
    </source>
</evidence>
<dbReference type="InterPro" id="IPR017853">
    <property type="entry name" value="GH"/>
</dbReference>
<evidence type="ECO:0000256" key="7">
    <source>
        <dbReference type="ARBA" id="ARBA00023295"/>
    </source>
</evidence>
<evidence type="ECO:0000259" key="9">
    <source>
        <dbReference type="Pfam" id="PF02449"/>
    </source>
</evidence>
<evidence type="ECO:0000256" key="2">
    <source>
        <dbReference type="ARBA" id="ARBA00005940"/>
    </source>
</evidence>
<feature type="domain" description="Beta-galactosidase trimerisation" evidence="10">
    <location>
        <begin position="405"/>
        <end position="596"/>
    </location>
</feature>
<sequence length="657" mass="73860">MNRTLGVCYYPEHWPETQWADDAARMARLGLTHVRIGEFAWSRLEPRRGAYDFDWLRRAIDTLHGAGLKVVLGTPTATPPKWLVDEMPDMLPVGADGSVRGFGSRRHYDFSHDGYLEECKRITLALARAFGEHPGIAAWQTDNEYDCHNTTLSYSAAARAGFQAWLQRKYQSPDALNRAWGTVFWSMEVADFGEVELPNLTVTEANPAHVMDFRRYASDMVVRFNKAQADIIRAHSPGRDVIHNFMGRTLAFDHFAVGADLDISSWDSYPLGFLEDRSDQNDDWKRQFARAGDPDFQAFHHDLYRATSKGRWWVMEQQPGPVNWAPHNPAPRDGMVRLWSWEAFAHGAETMSYFRWRQAPFAQEQMHAGLLRPDSIEAEGYFEAAQVAKELGELEGELDDKAGLADVAIVFDYPSAWAWEIQPQGREFDYFRLVFDFYRSLRRLGLSVDFVPGDTPSLEGYRLVVIPGLFTWSPALLEAIKAHDGHVLIGPRSGSKTADFAIPQGLPPALPDDLLGVRVARIETLRADTPVPIQGGGTFQFWREYLEVNAETETILSAKDGVPALVAKGNCHYLGGWPDADLLLEILQGLSANAGLSVRELPDEVRLRRHGHHVFAFNYGATPFDLTDLGWSREPLLGSRRLEPSGVAVTQLSDAGY</sequence>
<dbReference type="InterPro" id="IPR013780">
    <property type="entry name" value="Glyco_hydro_b"/>
</dbReference>
<evidence type="ECO:0000259" key="10">
    <source>
        <dbReference type="Pfam" id="PF08532"/>
    </source>
</evidence>
<keyword evidence="7 8" id="KW-0326">Glycosidase</keyword>
<dbReference type="Proteomes" id="UP001320715">
    <property type="component" value="Unassembled WGS sequence"/>
</dbReference>
<dbReference type="EC" id="3.2.1.23" evidence="3 8"/>
<dbReference type="RefSeq" id="WP_252917164.1">
    <property type="nucleotide sequence ID" value="NZ_JAAAML010000004.1"/>
</dbReference>
<dbReference type="InterPro" id="IPR013529">
    <property type="entry name" value="Glyco_hydro_42_N"/>
</dbReference>
<dbReference type="SUPFAM" id="SSF51011">
    <property type="entry name" value="Glycosyl hydrolase domain"/>
    <property type="match status" value="1"/>
</dbReference>
<evidence type="ECO:0000256" key="5">
    <source>
        <dbReference type="ARBA" id="ARBA00022801"/>
    </source>
</evidence>
<comment type="catalytic activity">
    <reaction evidence="1 8">
        <text>Hydrolysis of terminal non-reducing beta-D-galactose residues in beta-D-galactosides.</text>
        <dbReference type="EC" id="3.2.1.23"/>
    </reaction>
</comment>
<name>A0ABT1CW85_9HYPH</name>
<dbReference type="Gene3D" id="3.40.50.880">
    <property type="match status" value="1"/>
</dbReference>
<evidence type="ECO:0000256" key="1">
    <source>
        <dbReference type="ARBA" id="ARBA00001412"/>
    </source>
</evidence>
<dbReference type="Gene3D" id="2.60.40.1180">
    <property type="entry name" value="Golgi alpha-mannosidase II"/>
    <property type="match status" value="1"/>
</dbReference>
<dbReference type="Pfam" id="PF08532">
    <property type="entry name" value="Glyco_hydro_42M"/>
    <property type="match status" value="1"/>
</dbReference>
<gene>
    <name evidence="11" type="ORF">GTW23_19945</name>
</gene>
<reference evidence="11 12" key="1">
    <citation type="submission" date="2020-01" db="EMBL/GenBank/DDBJ databases">
        <title>Genomes of bacteria type strains.</title>
        <authorList>
            <person name="Chen J."/>
            <person name="Zhu S."/>
            <person name="Yang J."/>
        </authorList>
    </citation>
    <scope>NUCLEOTIDE SEQUENCE [LARGE SCALE GENOMIC DNA]</scope>
    <source>
        <strain evidence="11 12">DSM 16655</strain>
    </source>
</reference>
<keyword evidence="6" id="KW-0862">Zinc</keyword>
<evidence type="ECO:0000313" key="12">
    <source>
        <dbReference type="Proteomes" id="UP001320715"/>
    </source>
</evidence>
<dbReference type="EMBL" id="JAAAML010000004">
    <property type="protein sequence ID" value="MCO6410460.1"/>
    <property type="molecule type" value="Genomic_DNA"/>
</dbReference>
<evidence type="ECO:0000256" key="3">
    <source>
        <dbReference type="ARBA" id="ARBA00012756"/>
    </source>
</evidence>
<dbReference type="InterPro" id="IPR003476">
    <property type="entry name" value="Glyco_hydro_42"/>
</dbReference>
<keyword evidence="5 8" id="KW-0378">Hydrolase</keyword>
<comment type="caution">
    <text evidence="11">The sequence shown here is derived from an EMBL/GenBank/DDBJ whole genome shotgun (WGS) entry which is preliminary data.</text>
</comment>
<keyword evidence="12" id="KW-1185">Reference proteome</keyword>
<dbReference type="SUPFAM" id="SSF51445">
    <property type="entry name" value="(Trans)glycosidases"/>
    <property type="match status" value="1"/>
</dbReference>
<dbReference type="PIRSF" id="PIRSF001084">
    <property type="entry name" value="B-galactosidase"/>
    <property type="match status" value="1"/>
</dbReference>